<dbReference type="EMBL" id="LAYC01000001">
    <property type="protein sequence ID" value="KYK60879.1"/>
    <property type="molecule type" value="Genomic_DNA"/>
</dbReference>
<dbReference type="Proteomes" id="UP000076580">
    <property type="component" value="Chromosome 01"/>
</dbReference>
<evidence type="ECO:0000313" key="2">
    <source>
        <dbReference type="EMBL" id="KYK60879.1"/>
    </source>
</evidence>
<dbReference type="GeneID" id="63714660"/>
<dbReference type="InParanoid" id="A0A151GUU5"/>
<organism evidence="2 3">
    <name type="scientific">Drechmeria coniospora</name>
    <name type="common">Nematophagous fungus</name>
    <name type="synonym">Meria coniospora</name>
    <dbReference type="NCBI Taxonomy" id="98403"/>
    <lineage>
        <taxon>Eukaryota</taxon>
        <taxon>Fungi</taxon>
        <taxon>Dikarya</taxon>
        <taxon>Ascomycota</taxon>
        <taxon>Pezizomycotina</taxon>
        <taxon>Sordariomycetes</taxon>
        <taxon>Hypocreomycetidae</taxon>
        <taxon>Hypocreales</taxon>
        <taxon>Ophiocordycipitaceae</taxon>
        <taxon>Drechmeria</taxon>
    </lineage>
</organism>
<comment type="caution">
    <text evidence="2">The sequence shown here is derived from an EMBL/GenBank/DDBJ whole genome shotgun (WGS) entry which is preliminary data.</text>
</comment>
<feature type="region of interest" description="Disordered" evidence="1">
    <location>
        <begin position="305"/>
        <end position="326"/>
    </location>
</feature>
<protein>
    <submittedName>
        <fullName evidence="2">Uncharacterized protein</fullName>
    </submittedName>
</protein>
<name>A0A151GUU5_DRECN</name>
<reference evidence="2 3" key="1">
    <citation type="journal article" date="2016" name="Sci. Rep.">
        <title>Insights into Adaptations to a Near-Obligate Nematode Endoparasitic Lifestyle from the Finished Genome of Drechmeria coniospora.</title>
        <authorList>
            <person name="Zhang L."/>
            <person name="Zhou Z."/>
            <person name="Guo Q."/>
            <person name="Fokkens L."/>
            <person name="Miskei M."/>
            <person name="Pocsi I."/>
            <person name="Zhang W."/>
            <person name="Chen M."/>
            <person name="Wang L."/>
            <person name="Sun Y."/>
            <person name="Donzelli B.G."/>
            <person name="Gibson D.M."/>
            <person name="Nelson D.R."/>
            <person name="Luo J.G."/>
            <person name="Rep M."/>
            <person name="Liu H."/>
            <person name="Yang S."/>
            <person name="Wang J."/>
            <person name="Krasnoff S.B."/>
            <person name="Xu Y."/>
            <person name="Molnar I."/>
            <person name="Lin M."/>
        </authorList>
    </citation>
    <scope>NUCLEOTIDE SEQUENCE [LARGE SCALE GENOMIC DNA]</scope>
    <source>
        <strain evidence="2 3">ARSEF 6962</strain>
    </source>
</reference>
<gene>
    <name evidence="2" type="ORF">DCS_02017</name>
</gene>
<dbReference type="RefSeq" id="XP_040660231.1">
    <property type="nucleotide sequence ID" value="XM_040799348.1"/>
</dbReference>
<evidence type="ECO:0000313" key="3">
    <source>
        <dbReference type="Proteomes" id="UP000076580"/>
    </source>
</evidence>
<dbReference type="STRING" id="98403.A0A151GUU5"/>
<dbReference type="AlphaFoldDB" id="A0A151GUU5"/>
<evidence type="ECO:0000256" key="1">
    <source>
        <dbReference type="SAM" id="MobiDB-lite"/>
    </source>
</evidence>
<proteinExistence type="predicted"/>
<keyword evidence="3" id="KW-1185">Reference proteome</keyword>
<sequence>MSTSPIVTGIDRHARRAAGVVMAQDTPPSVACGRRLEAWYHGQSRPLYATRPSAMMARHAAADHQRGWLSDATDGPGHASSCLFAACWPWGAYARVSSRLRAALGGHDAEHVPDEGCCNLECAAFAACLPFYGCFLARLQSTTRAFYGIGGDDVGDWLDGHCCPCATLARNEQEILAREEQHRRRPAEPVGGGIMVDAYTAWEPMILDDGLASQTPSPQTCCQTPSSRSSTDRWRATAARRGVFPLLRYLGQQWYLVPANERAGGMAGCVGEAVDSRLPGLATIVDSHSLDEHRLLSCAFGNAGDAASQGPRDGEGGPAPLGYAAE</sequence>
<dbReference type="OrthoDB" id="1045822at2759"/>
<accession>A0A151GUU5</accession>